<dbReference type="AlphaFoldDB" id="I7I8L4"/>
<dbReference type="KEGG" id="bmic:BMR1_02g00660"/>
<dbReference type="SUPFAM" id="SSF50978">
    <property type="entry name" value="WD40 repeat-like"/>
    <property type="match status" value="1"/>
</dbReference>
<dbReference type="GO" id="GO:0034388">
    <property type="term" value="C:Pwp2p-containing subcomplex of 90S preribosome"/>
    <property type="evidence" value="ECO:0007669"/>
    <property type="project" value="TreeGrafter"/>
</dbReference>
<dbReference type="GeneID" id="24423922"/>
<sequence>MKGYGKYGKAGCVTDGRVTRFWIAGLNGFLATTCDDQIYIYDVKTLRICFITRHFPSKISNFDGCHKYLIASVGNKLYYTERLKIIEIDTSHTDSILGCIIVGQSIVSYSNNKLVVTARNEAGDFIESHSTLIDNITLATKLKGVEQTILICSASDKTICLLDVNNYKSSVLSCLSTYGLKFIASGQSAQAGIIALLTSTSKIFIIDTITDELLITIQIKDIASLSFVEKGDNEYLVLSTATSGLLSIFNLETRVIEYMFNANTLAINQLEYCYNMGTLMCIGDNCIVSLVANSPENFFKIEKYRKGHPAAIIHIQHYGDEGIELLTCSQKDGKCYIGITSTIQQQQSTLFSTKPFDKQDDDTSMGNVLRPIKSLCVSHNRRFDWPNVVTCHESTHQIHIWSGLARVHSDKCLELSDSRPHATAILLSNCGNHVIVGYKNGLLYKFNLQSSLAVGPFTENKNTTAHLSSIIGLFHGHDNSFSSVAKYYEDQMIKVWDMKDRKLLYTYNLDIPKSSHIKIAIQQTNGFLSSYLTSFNSILIVDVSIRSTFRDFVPSVENITNMCFHPNIKWLLYCSNNHLIIYDILTSMEIRNVTFADDISAILPSPDGVFIYIAHVHSVGTISIYTNAYDDQIEVSGSSDFTDVNEVTDFKFVDDEFKNLLNLSGDTWGFLESILMHDKISKKSAPESVEKPVELPFILPTEYKEGSLVFSKPNKRINKKKKVEKFGVNEIFIGLLDAGEFDKIFDYLKSQTPAATHLIFSCEMECDEIQKILQFFIAVAKSKENYDLCQVYLSIFIKYNVHALMDKHNKPLVEELRSILANDWDSMRDEFEAISCYLKFFAHI</sequence>
<dbReference type="RefSeq" id="XP_012647907.1">
    <property type="nucleotide sequence ID" value="XM_012792453.1"/>
</dbReference>
<dbReference type="GO" id="GO:0032040">
    <property type="term" value="C:small-subunit processome"/>
    <property type="evidence" value="ECO:0007669"/>
    <property type="project" value="InterPro"/>
</dbReference>
<evidence type="ECO:0000313" key="3">
    <source>
        <dbReference type="Proteomes" id="UP000002899"/>
    </source>
</evidence>
<dbReference type="OrthoDB" id="10250769at2759"/>
<reference evidence="2 3" key="1">
    <citation type="journal article" date="2012" name="Nucleic Acids Res.">
        <title>Sequencing of the smallest Apicomplexan genome from the human pathogen Babesia microti.</title>
        <authorList>
            <person name="Cornillot E."/>
            <person name="Hadj-Kaddour K."/>
            <person name="Dassouli A."/>
            <person name="Noel B."/>
            <person name="Ranwez V."/>
            <person name="Vacherie B."/>
            <person name="Augagneur Y."/>
            <person name="Bres V."/>
            <person name="Duclos A."/>
            <person name="Randazzo S."/>
            <person name="Carcy B."/>
            <person name="Debierre-Grockiego F."/>
            <person name="Delbecq S."/>
            <person name="Moubri-Menage K."/>
            <person name="Shams-Eldin H."/>
            <person name="Usmani-Brown S."/>
            <person name="Bringaud F."/>
            <person name="Wincker P."/>
            <person name="Vivares C.P."/>
            <person name="Schwarz R.T."/>
            <person name="Schetters T.P."/>
            <person name="Krause P.J."/>
            <person name="Gorenflot A."/>
            <person name="Berry V."/>
            <person name="Barbe V."/>
            <person name="Ben Mamoun C."/>
        </authorList>
    </citation>
    <scope>NUCLEOTIDE SEQUENCE [LARGE SCALE GENOMIC DNA]</scope>
    <source>
        <strain evidence="2 3">RI</strain>
    </source>
</reference>
<dbReference type="InterPro" id="IPR015943">
    <property type="entry name" value="WD40/YVTN_repeat-like_dom_sf"/>
</dbReference>
<dbReference type="InterPro" id="IPR007319">
    <property type="entry name" value="WDR36/Utp21_C"/>
</dbReference>
<dbReference type="InterPro" id="IPR011047">
    <property type="entry name" value="Quinoprotein_ADH-like_sf"/>
</dbReference>
<gene>
    <name evidence="2" type="ORF">BMR1_02g00660</name>
</gene>
<dbReference type="SUPFAM" id="SSF50998">
    <property type="entry name" value="Quinoprotein alcohol dehydrogenase-like"/>
    <property type="match status" value="1"/>
</dbReference>
<evidence type="ECO:0000313" key="2">
    <source>
        <dbReference type="EMBL" id="CCF73298.1"/>
    </source>
</evidence>
<dbReference type="EMBL" id="FO082872">
    <property type="protein sequence ID" value="CCF73298.1"/>
    <property type="molecule type" value="Genomic_DNA"/>
</dbReference>
<dbReference type="Gene3D" id="2.130.10.10">
    <property type="entry name" value="YVTN repeat-like/Quinoprotein amine dehydrogenase"/>
    <property type="match status" value="2"/>
</dbReference>
<name>I7I8L4_BABMR</name>
<organism evidence="2 3">
    <name type="scientific">Babesia microti (strain RI)</name>
    <dbReference type="NCBI Taxonomy" id="1133968"/>
    <lineage>
        <taxon>Eukaryota</taxon>
        <taxon>Sar</taxon>
        <taxon>Alveolata</taxon>
        <taxon>Apicomplexa</taxon>
        <taxon>Aconoidasida</taxon>
        <taxon>Piroplasmida</taxon>
        <taxon>Babesiidae</taxon>
        <taxon>Babesia</taxon>
    </lineage>
</organism>
<dbReference type="OMA" id="CIYAWRA"/>
<feature type="domain" description="WDR36/Utp21 C-terminal" evidence="1">
    <location>
        <begin position="671"/>
        <end position="841"/>
    </location>
</feature>
<dbReference type="PANTHER" id="PTHR22840">
    <property type="entry name" value="WD REPEAT-CONTAINING PROTEIN 36"/>
    <property type="match status" value="1"/>
</dbReference>
<dbReference type="Pfam" id="PF04192">
    <property type="entry name" value="Utp21"/>
    <property type="match status" value="1"/>
</dbReference>
<proteinExistence type="predicted"/>
<reference evidence="2 3" key="2">
    <citation type="journal article" date="2013" name="PLoS ONE">
        <title>Whole genome mapping and re-organization of the nuclear and mitochondrial genomes of Babesia microti isolates.</title>
        <authorList>
            <person name="Cornillot E."/>
            <person name="Dassouli A."/>
            <person name="Garg A."/>
            <person name="Pachikara N."/>
            <person name="Randazzo S."/>
            <person name="Depoix D."/>
            <person name="Carcy B."/>
            <person name="Delbecq S."/>
            <person name="Frutos R."/>
            <person name="Silva J.C."/>
            <person name="Sutton R."/>
            <person name="Krause P.J."/>
            <person name="Mamoun C.B."/>
        </authorList>
    </citation>
    <scope>NUCLEOTIDE SEQUENCE [LARGE SCALE GENOMIC DNA]</scope>
    <source>
        <strain evidence="2 3">RI</strain>
    </source>
</reference>
<dbReference type="PANTHER" id="PTHR22840:SF12">
    <property type="entry name" value="WD REPEAT-CONTAINING PROTEIN 36"/>
    <property type="match status" value="1"/>
</dbReference>
<accession>I7I8L4</accession>
<evidence type="ECO:0000259" key="1">
    <source>
        <dbReference type="Pfam" id="PF04192"/>
    </source>
</evidence>
<dbReference type="Proteomes" id="UP000002899">
    <property type="component" value="Chromosome II"/>
</dbReference>
<dbReference type="Pfam" id="PF25168">
    <property type="entry name" value="Beta-prop_WDR36-Utp21_2nd"/>
    <property type="match status" value="1"/>
</dbReference>
<dbReference type="GO" id="GO:0006364">
    <property type="term" value="P:rRNA processing"/>
    <property type="evidence" value="ECO:0007669"/>
    <property type="project" value="InterPro"/>
</dbReference>
<reference evidence="2 3" key="3">
    <citation type="journal article" date="2016" name="Sci. Rep.">
        <title>Genome-wide diversity and gene expression profiling of Babesia microti isolates identify polymorphic genes that mediate host-pathogen interactions.</title>
        <authorList>
            <person name="Silva J.C."/>
            <person name="Cornillot E."/>
            <person name="McCracken C."/>
            <person name="Usmani-Brown S."/>
            <person name="Dwivedi A."/>
            <person name="Ifeonu O.O."/>
            <person name="Crabtree J."/>
            <person name="Gotia H.T."/>
            <person name="Virji A.Z."/>
            <person name="Reynes C."/>
            <person name="Colinge J."/>
            <person name="Kumar V."/>
            <person name="Lawres L."/>
            <person name="Pazzi J.E."/>
            <person name="Pablo J.V."/>
            <person name="Hung C."/>
            <person name="Brancato J."/>
            <person name="Kumari P."/>
            <person name="Orvis J."/>
            <person name="Tretina K."/>
            <person name="Chibucos M."/>
            <person name="Ott S."/>
            <person name="Sadzewicz L."/>
            <person name="Sengamalay N."/>
            <person name="Shetty A.C."/>
            <person name="Su Q."/>
            <person name="Tallon L."/>
            <person name="Fraser C.M."/>
            <person name="Frutos R."/>
            <person name="Molina D.M."/>
            <person name="Krause P.J."/>
            <person name="Ben Mamoun C."/>
        </authorList>
    </citation>
    <scope>NUCLEOTIDE SEQUENCE [LARGE SCALE GENOMIC DNA]</scope>
    <source>
        <strain evidence="2 3">RI</strain>
    </source>
</reference>
<dbReference type="InterPro" id="IPR036322">
    <property type="entry name" value="WD40_repeat_dom_sf"/>
</dbReference>
<keyword evidence="3" id="KW-1185">Reference proteome</keyword>
<dbReference type="VEuPathDB" id="PiroplasmaDB:BMR1_02g00660"/>
<protein>
    <submittedName>
        <fullName evidence="2">UTP21, WDR36, U3 small nucleolar RNA-associated protein 21</fullName>
    </submittedName>
</protein>